<sequence length="194" mass="20368">MSADVHDRTPNGEPPEEAAAPADESAAPATGAPAEAAPATAAPAAESAEVYRDRWLRAEAELQNYRRRAARDREEARRAAEDAGLLEMIAVLDDLERALAAAAEAGAPENWTQGVRLVVQRAKDALARAGVRVIDPRGEAFDPAFHDALIEVDAPEGVAPGHVVDVVLKGYARGDRALRAARVAVARAAADGGR</sequence>
<dbReference type="PANTHER" id="PTHR21237:SF23">
    <property type="entry name" value="GRPE PROTEIN HOMOLOG, MITOCHONDRIAL"/>
    <property type="match status" value="1"/>
</dbReference>
<dbReference type="Gene3D" id="2.30.22.10">
    <property type="entry name" value="Head domain of nucleotide exchange factor GrpE"/>
    <property type="match status" value="1"/>
</dbReference>
<dbReference type="EMBL" id="DSQF01000012">
    <property type="protein sequence ID" value="HGZ42970.1"/>
    <property type="molecule type" value="Genomic_DNA"/>
</dbReference>
<dbReference type="InterPro" id="IPR009012">
    <property type="entry name" value="GrpE_head"/>
</dbReference>
<feature type="compositionally biased region" description="Low complexity" evidence="6">
    <location>
        <begin position="17"/>
        <end position="45"/>
    </location>
</feature>
<comment type="subunit">
    <text evidence="3">Homodimer.</text>
</comment>
<dbReference type="GO" id="GO:0006457">
    <property type="term" value="P:protein folding"/>
    <property type="evidence" value="ECO:0007669"/>
    <property type="project" value="InterPro"/>
</dbReference>
<dbReference type="GO" id="GO:0042803">
    <property type="term" value="F:protein homodimerization activity"/>
    <property type="evidence" value="ECO:0007669"/>
    <property type="project" value="InterPro"/>
</dbReference>
<accession>A0A832I484</accession>
<dbReference type="GO" id="GO:0005737">
    <property type="term" value="C:cytoplasm"/>
    <property type="evidence" value="ECO:0007669"/>
    <property type="project" value="UniProtKB-SubCell"/>
</dbReference>
<reference evidence="7" key="1">
    <citation type="journal article" date="2020" name="mSystems">
        <title>Genome- and Community-Level Interaction Insights into Carbon Utilization and Element Cycling Functions of Hydrothermarchaeota in Hydrothermal Sediment.</title>
        <authorList>
            <person name="Zhou Z."/>
            <person name="Liu Y."/>
            <person name="Xu W."/>
            <person name="Pan J."/>
            <person name="Luo Z.H."/>
            <person name="Li M."/>
        </authorList>
    </citation>
    <scope>NUCLEOTIDE SEQUENCE [LARGE SCALE GENOMIC DNA]</scope>
    <source>
        <strain evidence="7">SpSt-381</strain>
    </source>
</reference>
<evidence type="ECO:0000256" key="1">
    <source>
        <dbReference type="ARBA" id="ARBA00009054"/>
    </source>
</evidence>
<protein>
    <recommendedName>
        <fullName evidence="3 4">Protein GrpE</fullName>
    </recommendedName>
    <alternativeName>
        <fullName evidence="3">HSP-70 cofactor</fullName>
    </alternativeName>
</protein>
<feature type="region of interest" description="Disordered" evidence="6">
    <location>
        <begin position="1"/>
        <end position="45"/>
    </location>
</feature>
<comment type="caution">
    <text evidence="7">The sequence shown here is derived from an EMBL/GenBank/DDBJ whole genome shotgun (WGS) entry which is preliminary data.</text>
</comment>
<evidence type="ECO:0000313" key="7">
    <source>
        <dbReference type="EMBL" id="HGZ42970.1"/>
    </source>
</evidence>
<dbReference type="HAMAP" id="MF_01151">
    <property type="entry name" value="GrpE"/>
    <property type="match status" value="1"/>
</dbReference>
<dbReference type="SUPFAM" id="SSF51064">
    <property type="entry name" value="Head domain of nucleotide exchange factor GrpE"/>
    <property type="match status" value="1"/>
</dbReference>
<dbReference type="GO" id="GO:0051082">
    <property type="term" value="F:unfolded protein binding"/>
    <property type="evidence" value="ECO:0007669"/>
    <property type="project" value="TreeGrafter"/>
</dbReference>
<dbReference type="Pfam" id="PF01025">
    <property type="entry name" value="GrpE"/>
    <property type="match status" value="1"/>
</dbReference>
<keyword evidence="3 4" id="KW-0346">Stress response</keyword>
<evidence type="ECO:0000256" key="6">
    <source>
        <dbReference type="SAM" id="MobiDB-lite"/>
    </source>
</evidence>
<dbReference type="Gene3D" id="3.90.20.20">
    <property type="match status" value="1"/>
</dbReference>
<keyword evidence="3" id="KW-0963">Cytoplasm</keyword>
<evidence type="ECO:0000256" key="5">
    <source>
        <dbReference type="RuleBase" id="RU004478"/>
    </source>
</evidence>
<evidence type="ECO:0000256" key="4">
    <source>
        <dbReference type="RuleBase" id="RU000639"/>
    </source>
</evidence>
<dbReference type="PANTHER" id="PTHR21237">
    <property type="entry name" value="GRPE PROTEIN"/>
    <property type="match status" value="1"/>
</dbReference>
<proteinExistence type="inferred from homology"/>
<comment type="subcellular location">
    <subcellularLocation>
        <location evidence="3">Cytoplasm</location>
    </subcellularLocation>
</comment>
<dbReference type="GO" id="GO:0000774">
    <property type="term" value="F:adenyl-nucleotide exchange factor activity"/>
    <property type="evidence" value="ECO:0007669"/>
    <property type="project" value="InterPro"/>
</dbReference>
<evidence type="ECO:0000256" key="3">
    <source>
        <dbReference type="HAMAP-Rule" id="MF_01151"/>
    </source>
</evidence>
<organism evidence="7">
    <name type="scientific">Eiseniibacteriota bacterium</name>
    <dbReference type="NCBI Taxonomy" id="2212470"/>
    <lineage>
        <taxon>Bacteria</taxon>
        <taxon>Candidatus Eiseniibacteriota</taxon>
    </lineage>
</organism>
<dbReference type="GO" id="GO:0051087">
    <property type="term" value="F:protein-folding chaperone binding"/>
    <property type="evidence" value="ECO:0007669"/>
    <property type="project" value="InterPro"/>
</dbReference>
<evidence type="ECO:0000256" key="2">
    <source>
        <dbReference type="ARBA" id="ARBA00023186"/>
    </source>
</evidence>
<keyword evidence="2 3" id="KW-0143">Chaperone</keyword>
<dbReference type="AlphaFoldDB" id="A0A832I484"/>
<comment type="similarity">
    <text evidence="1 3 5">Belongs to the GrpE family.</text>
</comment>
<dbReference type="SUPFAM" id="SSF58014">
    <property type="entry name" value="Coiled-coil domain of nucleotide exchange factor GrpE"/>
    <property type="match status" value="1"/>
</dbReference>
<dbReference type="InterPro" id="IPR000740">
    <property type="entry name" value="GrpE"/>
</dbReference>
<dbReference type="InterPro" id="IPR013805">
    <property type="entry name" value="GrpE_CC"/>
</dbReference>
<gene>
    <name evidence="3 7" type="primary">grpE</name>
    <name evidence="7" type="ORF">ENR23_06010</name>
</gene>
<dbReference type="PROSITE" id="PS01071">
    <property type="entry name" value="GRPE"/>
    <property type="match status" value="1"/>
</dbReference>
<feature type="compositionally biased region" description="Basic and acidic residues" evidence="6">
    <location>
        <begin position="1"/>
        <end position="10"/>
    </location>
</feature>
<dbReference type="PRINTS" id="PR00773">
    <property type="entry name" value="GRPEPROTEIN"/>
</dbReference>
<comment type="function">
    <text evidence="3 4">Participates actively in the response to hyperosmotic and heat shock by preventing the aggregation of stress-denatured proteins, in association with DnaK and GrpE. It is the nucleotide exchange factor for DnaK and may function as a thermosensor. Unfolded proteins bind initially to DnaJ; upon interaction with the DnaJ-bound protein, DnaK hydrolyzes its bound ATP, resulting in the formation of a stable complex. GrpE releases ADP from DnaK; ATP binding to DnaK triggers the release of the substrate protein, thus completing the reaction cycle. Several rounds of ATP-dependent interactions between DnaJ, DnaK and GrpE are required for fully efficient folding.</text>
</comment>
<name>A0A832I484_UNCEI</name>